<name>K9HHA6_9PROT</name>
<evidence type="ECO:0000259" key="9">
    <source>
        <dbReference type="PROSITE" id="PS50893"/>
    </source>
</evidence>
<dbReference type="CDD" id="cd03225">
    <property type="entry name" value="ABC_cobalt_CbiO_domain1"/>
    <property type="match status" value="1"/>
</dbReference>
<feature type="domain" description="ABC transporter" evidence="9">
    <location>
        <begin position="328"/>
        <end position="554"/>
    </location>
</feature>
<keyword evidence="2" id="KW-0813">Transport</keyword>
<evidence type="ECO:0000256" key="3">
    <source>
        <dbReference type="ARBA" id="ARBA00022692"/>
    </source>
</evidence>
<keyword evidence="6 8" id="KW-1133">Transmembrane helix</keyword>
<evidence type="ECO:0000256" key="8">
    <source>
        <dbReference type="SAM" id="Phobius"/>
    </source>
</evidence>
<dbReference type="STRING" id="1238182.C882_0248"/>
<sequence length="554" mass="61862">MQVLQLFHAELSRQRWKFMIMGALSGSSNAAVLAVINHAAASLDEKGEMMRSLIMFVAAIALYVVSQKWLLTMATRASEVTVHKLRERIVERIRRAELQDMERLSSAEIYATVSREAKALAETVPLLMVSGQALIMTVFVVFYIAWLSMTAFFLLIGTVVAGALIHLARSKEVARQFAETDRLEGELVDGFRDMLDGFKEVKMNSTRSAELGSMLSRLSNRLTDRKVETAGLFAGNLVASQVAFFIMIGVMVFVVPKMADIGIDKVGMITTAALFLMGPISNVVSGVPLLTRANASANAMLKVEAELRELEQPETGSYDPFSDDFDVLRLRDVTFSHASGRGDAPGEHAFHVGPVNLEIRKGEVLFITGGNGSGKSTLLKLMTALYHPDGGAVMLDERRVTPENAQSYRDRFCVIFSDNHLFRELYGVETVDWDEAVELLHLLEMDHKVRLVDRRFSTVSLSGGQRKRLALIAAMLEKRPICVFDEWAADQDPYFRWKFYREILPRLRDQGKTIIAVTHDDKYFDVADHRVHMEEGQLSRVSEGSATGHHEDPA</sequence>
<feature type="transmembrane region" description="Helical" evidence="8">
    <location>
        <begin position="151"/>
        <end position="168"/>
    </location>
</feature>
<feature type="domain" description="ABC transmembrane type-1" evidence="10">
    <location>
        <begin position="19"/>
        <end position="292"/>
    </location>
</feature>
<dbReference type="SMART" id="SM00382">
    <property type="entry name" value="AAA"/>
    <property type="match status" value="1"/>
</dbReference>
<evidence type="ECO:0000256" key="1">
    <source>
        <dbReference type="ARBA" id="ARBA00004651"/>
    </source>
</evidence>
<dbReference type="InterPro" id="IPR017871">
    <property type="entry name" value="ABC_transporter-like_CS"/>
</dbReference>
<dbReference type="EMBL" id="ANHY01000011">
    <property type="protein sequence ID" value="EKV29818.1"/>
    <property type="molecule type" value="Genomic_DNA"/>
</dbReference>
<dbReference type="InterPro" id="IPR027417">
    <property type="entry name" value="P-loop_NTPase"/>
</dbReference>
<feature type="transmembrane region" description="Helical" evidence="8">
    <location>
        <begin position="266"/>
        <end position="290"/>
    </location>
</feature>
<dbReference type="GO" id="GO:0005524">
    <property type="term" value="F:ATP binding"/>
    <property type="evidence" value="ECO:0007669"/>
    <property type="project" value="UniProtKB-KW"/>
</dbReference>
<proteinExistence type="predicted"/>
<dbReference type="GO" id="GO:0016887">
    <property type="term" value="F:ATP hydrolysis activity"/>
    <property type="evidence" value="ECO:0007669"/>
    <property type="project" value="InterPro"/>
</dbReference>
<dbReference type="PATRIC" id="fig|1238182.3.peg.2463"/>
<dbReference type="InterPro" id="IPR003439">
    <property type="entry name" value="ABC_transporter-like_ATP-bd"/>
</dbReference>
<dbReference type="GO" id="GO:1904680">
    <property type="term" value="F:peptide transmembrane transporter activity"/>
    <property type="evidence" value="ECO:0007669"/>
    <property type="project" value="InterPro"/>
</dbReference>
<dbReference type="OrthoDB" id="9760776at2"/>
<dbReference type="PROSITE" id="PS50893">
    <property type="entry name" value="ABC_TRANSPORTER_2"/>
    <property type="match status" value="1"/>
</dbReference>
<dbReference type="AlphaFoldDB" id="K9HHA6"/>
<keyword evidence="12" id="KW-1185">Reference proteome</keyword>
<organism evidence="11 12">
    <name type="scientific">Caenispirillum salinarum AK4</name>
    <dbReference type="NCBI Taxonomy" id="1238182"/>
    <lineage>
        <taxon>Bacteria</taxon>
        <taxon>Pseudomonadati</taxon>
        <taxon>Pseudomonadota</taxon>
        <taxon>Alphaproteobacteria</taxon>
        <taxon>Rhodospirillales</taxon>
        <taxon>Novispirillaceae</taxon>
        <taxon>Caenispirillum</taxon>
    </lineage>
</organism>
<dbReference type="InterPro" id="IPR003593">
    <property type="entry name" value="AAA+_ATPase"/>
</dbReference>
<dbReference type="GO" id="GO:0140359">
    <property type="term" value="F:ABC-type transporter activity"/>
    <property type="evidence" value="ECO:0007669"/>
    <property type="project" value="InterPro"/>
</dbReference>
<dbReference type="NCBIfam" id="TIGR01194">
    <property type="entry name" value="cyc_pep_trnsptr"/>
    <property type="match status" value="1"/>
</dbReference>
<dbReference type="InterPro" id="IPR039421">
    <property type="entry name" value="Type_1_exporter"/>
</dbReference>
<feature type="transmembrane region" description="Helical" evidence="8">
    <location>
        <begin position="124"/>
        <end position="145"/>
    </location>
</feature>
<dbReference type="eggNOG" id="COG4615">
    <property type="taxonomic scope" value="Bacteria"/>
</dbReference>
<dbReference type="RefSeq" id="WP_009540908.1">
    <property type="nucleotide sequence ID" value="NZ_ANHY01000011.1"/>
</dbReference>
<evidence type="ECO:0000313" key="11">
    <source>
        <dbReference type="EMBL" id="EKV29818.1"/>
    </source>
</evidence>
<evidence type="ECO:0000256" key="4">
    <source>
        <dbReference type="ARBA" id="ARBA00022741"/>
    </source>
</evidence>
<keyword evidence="5 11" id="KW-0067">ATP-binding</keyword>
<evidence type="ECO:0000256" key="7">
    <source>
        <dbReference type="ARBA" id="ARBA00023136"/>
    </source>
</evidence>
<dbReference type="PROSITE" id="PS00211">
    <property type="entry name" value="ABC_TRANSPORTER_1"/>
    <property type="match status" value="1"/>
</dbReference>
<evidence type="ECO:0000256" key="2">
    <source>
        <dbReference type="ARBA" id="ARBA00022448"/>
    </source>
</evidence>
<evidence type="ECO:0000313" key="12">
    <source>
        <dbReference type="Proteomes" id="UP000009881"/>
    </source>
</evidence>
<feature type="transmembrane region" description="Helical" evidence="8">
    <location>
        <begin position="230"/>
        <end position="254"/>
    </location>
</feature>
<dbReference type="Pfam" id="PF00005">
    <property type="entry name" value="ABC_tran"/>
    <property type="match status" value="1"/>
</dbReference>
<gene>
    <name evidence="11" type="ORF">C882_0248</name>
</gene>
<feature type="transmembrane region" description="Helical" evidence="8">
    <location>
        <begin position="49"/>
        <end position="66"/>
    </location>
</feature>
<dbReference type="Gene3D" id="1.20.1560.10">
    <property type="entry name" value="ABC transporter type 1, transmembrane domain"/>
    <property type="match status" value="1"/>
</dbReference>
<dbReference type="SUPFAM" id="SSF52540">
    <property type="entry name" value="P-loop containing nucleoside triphosphate hydrolases"/>
    <property type="match status" value="1"/>
</dbReference>
<accession>K9HHA6</accession>
<dbReference type="Proteomes" id="UP000009881">
    <property type="component" value="Unassembled WGS sequence"/>
</dbReference>
<evidence type="ECO:0000259" key="10">
    <source>
        <dbReference type="PROSITE" id="PS50929"/>
    </source>
</evidence>
<keyword evidence="3 8" id="KW-0812">Transmembrane</keyword>
<keyword evidence="7 8" id="KW-0472">Membrane</keyword>
<dbReference type="Gene3D" id="3.40.50.300">
    <property type="entry name" value="P-loop containing nucleotide triphosphate hydrolases"/>
    <property type="match status" value="1"/>
</dbReference>
<keyword evidence="4" id="KW-0547">Nucleotide-binding</keyword>
<comment type="subcellular location">
    <subcellularLocation>
        <location evidence="1">Cell membrane</location>
        <topology evidence="1">Multi-pass membrane protein</topology>
    </subcellularLocation>
</comment>
<dbReference type="PANTHER" id="PTHR24221">
    <property type="entry name" value="ATP-BINDING CASSETTE SUB-FAMILY B"/>
    <property type="match status" value="1"/>
</dbReference>
<evidence type="ECO:0000256" key="6">
    <source>
        <dbReference type="ARBA" id="ARBA00022989"/>
    </source>
</evidence>
<dbReference type="GO" id="GO:0015833">
    <property type="term" value="P:peptide transport"/>
    <property type="evidence" value="ECO:0007669"/>
    <property type="project" value="InterPro"/>
</dbReference>
<reference evidence="11 12" key="1">
    <citation type="journal article" date="2013" name="Genome Announc.">
        <title>Draft Genome Sequence of an Alphaproteobacterium, Caenispirillum salinarum AK4(T), Isolated from a Solar Saltern.</title>
        <authorList>
            <person name="Khatri I."/>
            <person name="Singh A."/>
            <person name="Korpole S."/>
            <person name="Pinnaka A.K."/>
            <person name="Subramanian S."/>
        </authorList>
    </citation>
    <scope>NUCLEOTIDE SEQUENCE [LARGE SCALE GENOMIC DNA]</scope>
    <source>
        <strain evidence="11 12">AK4</strain>
    </source>
</reference>
<evidence type="ECO:0000256" key="5">
    <source>
        <dbReference type="ARBA" id="ARBA00022840"/>
    </source>
</evidence>
<feature type="transmembrane region" description="Helical" evidence="8">
    <location>
        <begin position="20"/>
        <end position="43"/>
    </location>
</feature>
<comment type="caution">
    <text evidence="11">The sequence shown here is derived from an EMBL/GenBank/DDBJ whole genome shotgun (WGS) entry which is preliminary data.</text>
</comment>
<dbReference type="GO" id="GO:0005886">
    <property type="term" value="C:plasma membrane"/>
    <property type="evidence" value="ECO:0007669"/>
    <property type="project" value="UniProtKB-SubCell"/>
</dbReference>
<dbReference type="InterPro" id="IPR015856">
    <property type="entry name" value="ABC_transpr_CbiO/EcfA_su"/>
</dbReference>
<dbReference type="InterPro" id="IPR011527">
    <property type="entry name" value="ABC1_TM_dom"/>
</dbReference>
<dbReference type="SUPFAM" id="SSF90123">
    <property type="entry name" value="ABC transporter transmembrane region"/>
    <property type="match status" value="1"/>
</dbReference>
<dbReference type="PANTHER" id="PTHR24221:SF654">
    <property type="entry name" value="ATP-BINDING CASSETTE SUB-FAMILY B MEMBER 6"/>
    <property type="match status" value="1"/>
</dbReference>
<protein>
    <submittedName>
        <fullName evidence="11">Permease/ATP-binding protein</fullName>
    </submittedName>
</protein>
<dbReference type="InterPro" id="IPR036640">
    <property type="entry name" value="ABC1_TM_sf"/>
</dbReference>
<dbReference type="PROSITE" id="PS50929">
    <property type="entry name" value="ABC_TM1F"/>
    <property type="match status" value="1"/>
</dbReference>
<dbReference type="InterPro" id="IPR005898">
    <property type="entry name" value="Cyc_pep_transpt_SyrD/YojI"/>
</dbReference>